<dbReference type="RefSeq" id="WP_184204573.1">
    <property type="nucleotide sequence ID" value="NZ_JACHIF010000001.1"/>
</dbReference>
<dbReference type="Pfam" id="PF08811">
    <property type="entry name" value="DUF1800"/>
    <property type="match status" value="1"/>
</dbReference>
<name>A0A7W7YHA5_9BACT</name>
<keyword evidence="2" id="KW-1185">Reference proteome</keyword>
<evidence type="ECO:0000313" key="2">
    <source>
        <dbReference type="Proteomes" id="UP000534294"/>
    </source>
</evidence>
<organism evidence="1 2">
    <name type="scientific">Prosthecobacter dejongeii</name>
    <dbReference type="NCBI Taxonomy" id="48465"/>
    <lineage>
        <taxon>Bacteria</taxon>
        <taxon>Pseudomonadati</taxon>
        <taxon>Verrucomicrobiota</taxon>
        <taxon>Verrucomicrobiia</taxon>
        <taxon>Verrucomicrobiales</taxon>
        <taxon>Verrucomicrobiaceae</taxon>
        <taxon>Prosthecobacter</taxon>
    </lineage>
</organism>
<reference evidence="1 2" key="1">
    <citation type="submission" date="2020-08" db="EMBL/GenBank/DDBJ databases">
        <title>Genomic Encyclopedia of Type Strains, Phase IV (KMG-IV): sequencing the most valuable type-strain genomes for metagenomic binning, comparative biology and taxonomic classification.</title>
        <authorList>
            <person name="Goeker M."/>
        </authorList>
    </citation>
    <scope>NUCLEOTIDE SEQUENCE [LARGE SCALE GENOMIC DNA]</scope>
    <source>
        <strain evidence="1 2">DSM 12251</strain>
    </source>
</reference>
<gene>
    <name evidence="1" type="ORF">HNQ64_000348</name>
</gene>
<evidence type="ECO:0000313" key="1">
    <source>
        <dbReference type="EMBL" id="MBB5036114.1"/>
    </source>
</evidence>
<protein>
    <submittedName>
        <fullName evidence="1">Uncharacterized protein (DUF1800 family)</fullName>
    </submittedName>
</protein>
<dbReference type="Proteomes" id="UP000534294">
    <property type="component" value="Unassembled WGS sequence"/>
</dbReference>
<comment type="caution">
    <text evidence="1">The sequence shown here is derived from an EMBL/GenBank/DDBJ whole genome shotgun (WGS) entry which is preliminary data.</text>
</comment>
<accession>A0A7W7YHA5</accession>
<dbReference type="InterPro" id="IPR014917">
    <property type="entry name" value="DUF1800"/>
</dbReference>
<dbReference type="PROSITE" id="PS51257">
    <property type="entry name" value="PROKAR_LIPOPROTEIN"/>
    <property type="match status" value="1"/>
</dbReference>
<sequence>MKLARRDLLKTVTLGSSASVLASCERITNAINQNLLGEGVPAHLHPAESVDIDPDFHLLSRASFGPWPGDVASLKKKGRDAWIEEQLHPDSISDTACDLRAERFESLYFSAGDAYEFRKPVLREELTRHALLRAVYSRRQLFEVMVEFWTDHLNIDLEKGDCIYLKPSDDRDVIRQHALGNFRDLIRASATSPAMLVYLDGKTNKVRRGTTDQPNENYARELMELHTLGVHGGYTQKDVYEAARCLSGWTFDPKRVFALNQGESYFRPDWHDDGTKEVLGQTLPAGGGPKDLDRLVDIVCKHPATAQYIALKLCRRFVSPTPPASLLQTVAAEFTRTQGDICSLLRVIFKSDEFFASRGQLLKRPFKFMVSALRAVAADTQADQSILEPLQRMGHGLFQYPTPDGYPDEELPWMGTLMWRWNFALALAANKQLGAKVNLHPLHKALREPGTKAELGRWFGHLIGRQPTGAELATLTQFSPDSSASAIGLILASPAFQRC</sequence>
<proteinExistence type="predicted"/>
<dbReference type="AlphaFoldDB" id="A0A7W7YHA5"/>
<dbReference type="EMBL" id="JACHIF010000001">
    <property type="protein sequence ID" value="MBB5036114.1"/>
    <property type="molecule type" value="Genomic_DNA"/>
</dbReference>